<proteinExistence type="predicted"/>
<name>A0A1M5LZ19_9BRAD</name>
<dbReference type="Proteomes" id="UP000190675">
    <property type="component" value="Chromosome I"/>
</dbReference>
<dbReference type="EMBL" id="LT670818">
    <property type="protein sequence ID" value="SHG70344.1"/>
    <property type="molecule type" value="Genomic_DNA"/>
</dbReference>
<sequence>MSCCSSPFNSEHSWLWVPVRAEPVIGPAEGRTRWLGRDDGMVLTRRRAGLRPRHCLANLESLELRVVEIERLVVAGLLMRRAERI</sequence>
<protein>
    <submittedName>
        <fullName evidence="1">Uncharacterized protein</fullName>
    </submittedName>
</protein>
<gene>
    <name evidence="1" type="ORF">SAMN05444169_3741</name>
</gene>
<dbReference type="AlphaFoldDB" id="A0A1M5LZ19"/>
<evidence type="ECO:0000313" key="2">
    <source>
        <dbReference type="Proteomes" id="UP000190675"/>
    </source>
</evidence>
<organism evidence="1 2">
    <name type="scientific">Bradyrhizobium erythrophlei</name>
    <dbReference type="NCBI Taxonomy" id="1437360"/>
    <lineage>
        <taxon>Bacteria</taxon>
        <taxon>Pseudomonadati</taxon>
        <taxon>Pseudomonadota</taxon>
        <taxon>Alphaproteobacteria</taxon>
        <taxon>Hyphomicrobiales</taxon>
        <taxon>Nitrobacteraceae</taxon>
        <taxon>Bradyrhizobium</taxon>
    </lineage>
</organism>
<accession>A0A1M5LZ19</accession>
<evidence type="ECO:0000313" key="1">
    <source>
        <dbReference type="EMBL" id="SHG70344.1"/>
    </source>
</evidence>
<reference evidence="1 2" key="1">
    <citation type="submission" date="2016-11" db="EMBL/GenBank/DDBJ databases">
        <authorList>
            <person name="Jaros S."/>
            <person name="Januszkiewicz K."/>
            <person name="Wedrychowicz H."/>
        </authorList>
    </citation>
    <scope>NUCLEOTIDE SEQUENCE [LARGE SCALE GENOMIC DNA]</scope>
    <source>
        <strain evidence="1 2">GAS242</strain>
    </source>
</reference>